<name>A0A6J4M2G2_9ACTN</name>
<feature type="region of interest" description="Disordered" evidence="1">
    <location>
        <begin position="1"/>
        <end position="28"/>
    </location>
</feature>
<evidence type="ECO:0000313" key="2">
    <source>
        <dbReference type="EMBL" id="CAA9347349.1"/>
    </source>
</evidence>
<gene>
    <name evidence="2" type="ORF">AVDCRST_MAG07-3016</name>
</gene>
<accession>A0A6J4M2G2</accession>
<feature type="compositionally biased region" description="Basic and acidic residues" evidence="1">
    <location>
        <begin position="7"/>
        <end position="28"/>
    </location>
</feature>
<organism evidence="2">
    <name type="scientific">uncultured Frankineae bacterium</name>
    <dbReference type="NCBI Taxonomy" id="437475"/>
    <lineage>
        <taxon>Bacteria</taxon>
        <taxon>Bacillati</taxon>
        <taxon>Actinomycetota</taxon>
        <taxon>Actinomycetes</taxon>
        <taxon>Frankiales</taxon>
        <taxon>environmental samples</taxon>
    </lineage>
</organism>
<dbReference type="AlphaFoldDB" id="A0A6J4M2G2"/>
<proteinExistence type="predicted"/>
<evidence type="ECO:0000256" key="1">
    <source>
        <dbReference type="SAM" id="MobiDB-lite"/>
    </source>
</evidence>
<reference evidence="2" key="1">
    <citation type="submission" date="2020-02" db="EMBL/GenBank/DDBJ databases">
        <authorList>
            <person name="Meier V. D."/>
        </authorList>
    </citation>
    <scope>NUCLEOTIDE SEQUENCE</scope>
    <source>
        <strain evidence="2">AVDCRST_MAG07</strain>
    </source>
</reference>
<dbReference type="EMBL" id="CADCUB010000131">
    <property type="protein sequence ID" value="CAA9347349.1"/>
    <property type="molecule type" value="Genomic_DNA"/>
</dbReference>
<protein>
    <submittedName>
        <fullName evidence="2">Uncharacterized protein</fullName>
    </submittedName>
</protein>
<sequence length="69" mass="7869">MTPWPHGVERARQDPARGFSRDPDFLREDHDRFERGRRHLPGDLALDGAVATPPVLAEHIVDTLDSRSR</sequence>